<dbReference type="NCBIfam" id="TIGR00051">
    <property type="entry name" value="YbgC/FadM family acyl-CoA thioesterase"/>
    <property type="match status" value="1"/>
</dbReference>
<organism evidence="3 4">
    <name type="scientific">Pleionea mediterranea</name>
    <dbReference type="NCBI Taxonomy" id="523701"/>
    <lineage>
        <taxon>Bacteria</taxon>
        <taxon>Pseudomonadati</taxon>
        <taxon>Pseudomonadota</taxon>
        <taxon>Gammaproteobacteria</taxon>
        <taxon>Oceanospirillales</taxon>
        <taxon>Pleioneaceae</taxon>
        <taxon>Pleionea</taxon>
    </lineage>
</organism>
<dbReference type="RefSeq" id="WP_109761345.1">
    <property type="nucleotide sequence ID" value="NZ_QGGU01000001.1"/>
</dbReference>
<evidence type="ECO:0000313" key="3">
    <source>
        <dbReference type="EMBL" id="PWK54218.1"/>
    </source>
</evidence>
<comment type="caution">
    <text evidence="3">The sequence shown here is derived from an EMBL/GenBank/DDBJ whole genome shotgun (WGS) entry which is preliminary data.</text>
</comment>
<proteinExistence type="inferred from homology"/>
<reference evidence="3 4" key="1">
    <citation type="submission" date="2018-05" db="EMBL/GenBank/DDBJ databases">
        <title>Genomic Encyclopedia of Type Strains, Phase IV (KMG-IV): sequencing the most valuable type-strain genomes for metagenomic binning, comparative biology and taxonomic classification.</title>
        <authorList>
            <person name="Goeker M."/>
        </authorList>
    </citation>
    <scope>NUCLEOTIDE SEQUENCE [LARGE SCALE GENOMIC DNA]</scope>
    <source>
        <strain evidence="3 4">DSM 25350</strain>
    </source>
</reference>
<evidence type="ECO:0000256" key="2">
    <source>
        <dbReference type="ARBA" id="ARBA00022801"/>
    </source>
</evidence>
<evidence type="ECO:0000256" key="1">
    <source>
        <dbReference type="ARBA" id="ARBA00005953"/>
    </source>
</evidence>
<dbReference type="PANTHER" id="PTHR31793">
    <property type="entry name" value="4-HYDROXYBENZOYL-COA THIOESTERASE FAMILY MEMBER"/>
    <property type="match status" value="1"/>
</dbReference>
<name>A0A316G078_9GAMM</name>
<evidence type="ECO:0000313" key="4">
    <source>
        <dbReference type="Proteomes" id="UP000245790"/>
    </source>
</evidence>
<dbReference type="Proteomes" id="UP000245790">
    <property type="component" value="Unassembled WGS sequence"/>
</dbReference>
<comment type="similarity">
    <text evidence="1">Belongs to the 4-hydroxybenzoyl-CoA thioesterase family.</text>
</comment>
<sequence>MEFIFPVRVYYEDTDVAGVVYYANYLKFMERGRTEWMRTLGADQDVLIDQDVAFAVRKAEVEYYKPARFNDALNVITSLEQVRGASVVFHQKICPADDPETVFCEGRIKVVCVTMSSMQPRAIPASLLEDMRRDS</sequence>
<protein>
    <submittedName>
        <fullName evidence="3">Acyl-CoA thioester hydrolase</fullName>
    </submittedName>
</protein>
<dbReference type="PIRSF" id="PIRSF003230">
    <property type="entry name" value="YbgC"/>
    <property type="match status" value="1"/>
</dbReference>
<dbReference type="SUPFAM" id="SSF54637">
    <property type="entry name" value="Thioesterase/thiol ester dehydrase-isomerase"/>
    <property type="match status" value="1"/>
</dbReference>
<dbReference type="CDD" id="cd00586">
    <property type="entry name" value="4HBT"/>
    <property type="match status" value="1"/>
</dbReference>
<dbReference type="Gene3D" id="3.10.129.10">
    <property type="entry name" value="Hotdog Thioesterase"/>
    <property type="match status" value="1"/>
</dbReference>
<dbReference type="OrthoDB" id="9808429at2"/>
<keyword evidence="2 3" id="KW-0378">Hydrolase</keyword>
<dbReference type="InterPro" id="IPR014166">
    <property type="entry name" value="Tol-Pal_acyl-CoA_thioesterase"/>
</dbReference>
<dbReference type="PANTHER" id="PTHR31793:SF37">
    <property type="entry name" value="ACYL-COA THIOESTER HYDROLASE YBGC"/>
    <property type="match status" value="1"/>
</dbReference>
<dbReference type="InterPro" id="IPR006684">
    <property type="entry name" value="YbgC/YbaW"/>
</dbReference>
<dbReference type="AlphaFoldDB" id="A0A316G078"/>
<dbReference type="FunFam" id="3.10.129.10:FF:000004">
    <property type="entry name" value="Tol-pal system-associated acyl-CoA thioesterase"/>
    <property type="match status" value="1"/>
</dbReference>
<dbReference type="NCBIfam" id="TIGR02799">
    <property type="entry name" value="thio_ybgC"/>
    <property type="match status" value="1"/>
</dbReference>
<gene>
    <name evidence="3" type="ORF">C8D97_10166</name>
</gene>
<dbReference type="InterPro" id="IPR050563">
    <property type="entry name" value="4-hydroxybenzoyl-CoA_TE"/>
</dbReference>
<dbReference type="InterPro" id="IPR029069">
    <property type="entry name" value="HotDog_dom_sf"/>
</dbReference>
<dbReference type="EMBL" id="QGGU01000001">
    <property type="protein sequence ID" value="PWK54218.1"/>
    <property type="molecule type" value="Genomic_DNA"/>
</dbReference>
<dbReference type="GO" id="GO:0047617">
    <property type="term" value="F:fatty acyl-CoA hydrolase activity"/>
    <property type="evidence" value="ECO:0007669"/>
    <property type="project" value="TreeGrafter"/>
</dbReference>
<keyword evidence="4" id="KW-1185">Reference proteome</keyword>
<dbReference type="Pfam" id="PF13279">
    <property type="entry name" value="4HBT_2"/>
    <property type="match status" value="1"/>
</dbReference>
<accession>A0A316G078</accession>